<dbReference type="PROSITE" id="PS00523">
    <property type="entry name" value="SULFATASE_1"/>
    <property type="match status" value="1"/>
</dbReference>
<feature type="chain" id="PRO_5016295650" evidence="5">
    <location>
        <begin position="22"/>
        <end position="512"/>
    </location>
</feature>
<reference evidence="8" key="1">
    <citation type="submission" date="2018-05" db="EMBL/GenBank/DDBJ databases">
        <title>Genome sequencing of Phenylobacterium sp. HYN0004.</title>
        <authorList>
            <person name="Yi H."/>
            <person name="Baek C."/>
        </authorList>
    </citation>
    <scope>NUCLEOTIDE SEQUENCE [LARGE SCALE GENOMIC DNA]</scope>
    <source>
        <strain evidence="8">HYN0004</strain>
    </source>
</reference>
<dbReference type="SUPFAM" id="SSF53649">
    <property type="entry name" value="Alkaline phosphatase-like"/>
    <property type="match status" value="1"/>
</dbReference>
<evidence type="ECO:0000256" key="5">
    <source>
        <dbReference type="SAM" id="SignalP"/>
    </source>
</evidence>
<accession>A0A2Z3HTA2</accession>
<dbReference type="RefSeq" id="WP_110451038.1">
    <property type="nucleotide sequence ID" value="NZ_CP029479.1"/>
</dbReference>
<dbReference type="PANTHER" id="PTHR42693:SF53">
    <property type="entry name" value="ENDO-4-O-SULFATASE"/>
    <property type="match status" value="1"/>
</dbReference>
<keyword evidence="8" id="KW-1185">Reference proteome</keyword>
<feature type="signal peptide" evidence="5">
    <location>
        <begin position="1"/>
        <end position="21"/>
    </location>
</feature>
<proteinExistence type="inferred from homology"/>
<evidence type="ECO:0000313" key="8">
    <source>
        <dbReference type="Proteomes" id="UP000247763"/>
    </source>
</evidence>
<evidence type="ECO:0000256" key="4">
    <source>
        <dbReference type="ARBA" id="ARBA00022837"/>
    </source>
</evidence>
<feature type="domain" description="Sulfatase N-terminal" evidence="6">
    <location>
        <begin position="29"/>
        <end position="373"/>
    </location>
</feature>
<dbReference type="EMBL" id="CP029479">
    <property type="protein sequence ID" value="AWM78472.1"/>
    <property type="molecule type" value="Genomic_DNA"/>
</dbReference>
<evidence type="ECO:0000256" key="2">
    <source>
        <dbReference type="ARBA" id="ARBA00022723"/>
    </source>
</evidence>
<keyword evidence="2" id="KW-0479">Metal-binding</keyword>
<evidence type="ECO:0000256" key="1">
    <source>
        <dbReference type="ARBA" id="ARBA00008779"/>
    </source>
</evidence>
<dbReference type="Gene3D" id="3.30.1120.10">
    <property type="match status" value="1"/>
</dbReference>
<sequence length="512" mass="54955">MFTRSLILAAGACLAAAPAFAAPAAPARPNIIVILADDLGYGDTGAYGSPWVKTPNIDALARDGVRFTQGYVAHPVCAPSRAALMTGRYQTRFGYEFNPVGRDRTGGVSRDEVLLPQVLKGAGYSTGMVGKWHLGQPAGYHPLDRGFDSFFGVMTGATSFMTDFRVGDEEITPPGAGASFGLAEGVQAPPGATEAEKMALLRRAAPVLRGREVVEEETYLTDAFTREAVSFIDANAGKPFFLYLAYTTPHTPLQAPASYIERNRDIPDKGQRVYAAMVTALDDGVGKLRAELKARKLEKDTLIVFLSDNGCAGYIGTACTNGPLNGFKGLHLEGGVRVPYIVSWPGRFRKGAVEPQVVSSLDIAPTAAALAGADLPKGTDGQNLAPYLYAKAPAPFARRLFWRSGPNYAVRDGAWKLWSVNRAEPGETESLAAGITPDGVQAKVSAQGVYDMLYNLADDPGETRNLAASRPEVVARLKAEIAEWDRGNVPAQWTSMRQAVRRHEGQMLKIYP</sequence>
<evidence type="ECO:0000256" key="3">
    <source>
        <dbReference type="ARBA" id="ARBA00022801"/>
    </source>
</evidence>
<dbReference type="Pfam" id="PF00884">
    <property type="entry name" value="Sulfatase"/>
    <property type="match status" value="1"/>
</dbReference>
<dbReference type="GO" id="GO:0046872">
    <property type="term" value="F:metal ion binding"/>
    <property type="evidence" value="ECO:0007669"/>
    <property type="project" value="UniProtKB-KW"/>
</dbReference>
<keyword evidence="3" id="KW-0378">Hydrolase</keyword>
<dbReference type="GO" id="GO:0004065">
    <property type="term" value="F:arylsulfatase activity"/>
    <property type="evidence" value="ECO:0007669"/>
    <property type="project" value="TreeGrafter"/>
</dbReference>
<dbReference type="PROSITE" id="PS00149">
    <property type="entry name" value="SULFATASE_2"/>
    <property type="match status" value="1"/>
</dbReference>
<dbReference type="KEGG" id="phb:HYN04_12355"/>
<dbReference type="AlphaFoldDB" id="A0A2Z3HTA2"/>
<evidence type="ECO:0000313" key="7">
    <source>
        <dbReference type="EMBL" id="AWM78472.1"/>
    </source>
</evidence>
<name>A0A2Z3HTA2_9CAUL</name>
<dbReference type="Gene3D" id="3.40.720.10">
    <property type="entry name" value="Alkaline Phosphatase, subunit A"/>
    <property type="match status" value="1"/>
</dbReference>
<comment type="similarity">
    <text evidence="1">Belongs to the sulfatase family.</text>
</comment>
<evidence type="ECO:0000259" key="6">
    <source>
        <dbReference type="Pfam" id="PF00884"/>
    </source>
</evidence>
<dbReference type="OrthoDB" id="9795675at2"/>
<dbReference type="PANTHER" id="PTHR42693">
    <property type="entry name" value="ARYLSULFATASE FAMILY MEMBER"/>
    <property type="match status" value="1"/>
</dbReference>
<dbReference type="InterPro" id="IPR017850">
    <property type="entry name" value="Alkaline_phosphatase_core_sf"/>
</dbReference>
<keyword evidence="5" id="KW-0732">Signal</keyword>
<keyword evidence="4" id="KW-0106">Calcium</keyword>
<organism evidence="7 8">
    <name type="scientific">Phenylobacterium parvum</name>
    <dbReference type="NCBI Taxonomy" id="2201350"/>
    <lineage>
        <taxon>Bacteria</taxon>
        <taxon>Pseudomonadati</taxon>
        <taxon>Pseudomonadota</taxon>
        <taxon>Alphaproteobacteria</taxon>
        <taxon>Caulobacterales</taxon>
        <taxon>Caulobacteraceae</taxon>
        <taxon>Phenylobacterium</taxon>
    </lineage>
</organism>
<protein>
    <submittedName>
        <fullName evidence="7">Sulfatase</fullName>
    </submittedName>
</protein>
<dbReference type="InterPro" id="IPR024607">
    <property type="entry name" value="Sulfatase_CS"/>
</dbReference>
<dbReference type="InterPro" id="IPR050738">
    <property type="entry name" value="Sulfatase"/>
</dbReference>
<dbReference type="Proteomes" id="UP000247763">
    <property type="component" value="Chromosome"/>
</dbReference>
<gene>
    <name evidence="7" type="ORF">HYN04_12355</name>
</gene>
<dbReference type="InterPro" id="IPR000917">
    <property type="entry name" value="Sulfatase_N"/>
</dbReference>